<gene>
    <name evidence="3" type="ORF">AGOR_G00216070</name>
</gene>
<keyword evidence="4" id="KW-1185">Reference proteome</keyword>
<feature type="region of interest" description="Disordered" evidence="1">
    <location>
        <begin position="1062"/>
        <end position="1088"/>
    </location>
</feature>
<feature type="region of interest" description="Disordered" evidence="1">
    <location>
        <begin position="1590"/>
        <end position="1613"/>
    </location>
</feature>
<feature type="compositionally biased region" description="Basic and acidic residues" evidence="1">
    <location>
        <begin position="1072"/>
        <end position="1088"/>
    </location>
</feature>
<dbReference type="GO" id="GO:0035371">
    <property type="term" value="C:microtubule plus-end"/>
    <property type="evidence" value="ECO:0007669"/>
    <property type="project" value="TreeGrafter"/>
</dbReference>
<feature type="compositionally biased region" description="Polar residues" evidence="1">
    <location>
        <begin position="1339"/>
        <end position="1351"/>
    </location>
</feature>
<feature type="region of interest" description="Disordered" evidence="1">
    <location>
        <begin position="1298"/>
        <end position="1323"/>
    </location>
</feature>
<dbReference type="PANTHER" id="PTHR21740">
    <property type="entry name" value="NCK-ASSOCIATED PROTEIN 5"/>
    <property type="match status" value="1"/>
</dbReference>
<feature type="compositionally biased region" description="Basic and acidic residues" evidence="1">
    <location>
        <begin position="442"/>
        <end position="466"/>
    </location>
</feature>
<name>A0A8T3CR53_9TELE</name>
<feature type="region of interest" description="Disordered" evidence="1">
    <location>
        <begin position="1653"/>
        <end position="1702"/>
    </location>
</feature>
<feature type="compositionally biased region" description="Polar residues" evidence="1">
    <location>
        <begin position="640"/>
        <end position="660"/>
    </location>
</feature>
<feature type="compositionally biased region" description="Polar residues" evidence="1">
    <location>
        <begin position="1205"/>
        <end position="1215"/>
    </location>
</feature>
<evidence type="ECO:0000256" key="1">
    <source>
        <dbReference type="SAM" id="MobiDB-lite"/>
    </source>
</evidence>
<sequence length="1865" mass="203278">MKTKEKLVVARLQREVLRTKGEETMWEKLIRELEEERGLRLDSEKRLQEVTEESQLGHVQMVSLQQHFSRMEETVRTLLQNQGALEHTNMDTVDIMKAYKDKLSEEVQKQRESLEEASQPAEAAEVVESQSDNSTAEEDRDKETKALLERLRALEEENSALAMENETQREQYERCLDEVANQVVQALLTQKDLREECLKLRTRVFDLEQQNRTLSILFQQRVRPASDLLLQKLHSRIMGLSAGDLILDPERSKHFLLSRSTDSPPHDMQLNGKAGNPMGKFSSQLSLTVPAGVGGYPRSSCSSSELSLSSACSEYSSGSYTWNEGRSSSKLSSLNWEKRASLGSSAPSNICIPPEEQLPARKKECHILEGLRRLQRRSPKESSSLVSKSGYKDCMNSNEGIYSLGIKAGGQGAAKPSSSGKAASLWADGKKFAYDSDDADDELARPCSTDHWEPSQRVSDGREEKQSSGVGVSPAKHPPDAGYDSKERPEKLSSFLSSFLSSGKTRASVKPSLMPCEISPIETNHSHPLPHHSDSDEPEELKGCGSQFADQPERDPRRLSRVVDKPLAARGLRKDQSRAQSADGRPRPFSLIDKFRESKSAQSEECIAVIFGAGDGQPFELSSEHSVATAQKEIQRRRPQSMSISEYTQLGSQGRPTCQRGSDIRNYTVLESPEKPVELRTPGPIRKSTPAHSEGPQQQKLARSPHHRAQKVHSVPPMNGASSPKVNLTKIPGRGKGSPLKVSAETSGSGSLAPPSQERSPSSPPVKLSKFARPPGSGFCAQSPRSAHPSSKLPCRTDWGKGTSSIPGSPLLSRRHLEHMDCGEQPTHDVGQQLELRSPSPPPPPGRSTSLLIRPNYEGTTQALKPGIHPTTLNTVKGASHGSQTHPHATPAMLNSQQSGTLKSQVFWDSNYSTEAVPQRLVDGTSHHLQKSPASCRTPLRGSPKRAPAKLHPSVASGHAPDLHDTISKGSKNNLQKGFSLQSSSGGKKGQPPENGYPLLYKTSGSLPISLQGHSPGVAGSYGSSHVMPDTAALGISPQNSAERPTKTRIPIGIKALVKSPALTRESSSVSEHQEKDAPSGKSRAETRPEIRCNSMDGDLLHPVLAEDGLLIDDLDTEGRLFKRSISVTTKPHLKPALGMNGAKARSQSFSTHYMQRPCISTSDGTGKIRTHIITNTGDRGSSLTRQSSLGDGIQPKCTGGSRESLPQSSSNTRQPPYMGMSGSNSNHGLPAKATARAGSQKEVRSLPLTDRSGFKSSRQPTKVASHPQFDSGSFPVYSPDLQTEGEGNRMLSTHKFDLSRSVSNHAGGGTRPEEPEKHLSPSACTIEEKVMMGIQENVQRGQEQSKSQASEAKHKTGSSLANWFGFRKSKLPALGGKKTDTPKGKEEKKETKIGSMLGGKQTKPDKMKEKKKNEMQGKDSQEQMMTENGDKLGSIMDHCNFQMGQLTNQIQRSTSYMGKDQFMKEILIRSVTKGNSHGASLHGIPICPQGIPIEKRGMKGDIEIHVDTKTKTVTQKINLRAESEADLEPEPNCQDHMIGSSCQTRTLDSGIGTFPLPDSVARATGRHLPKSTSSPVQALSVPAELAKDVPSTSLPKPQVPFPSESSQNKPCNASHFLSDYTISQRDVCDPQSQPPKPTTSGVMKCNRLSQNEYITSPTHSLKDHGKEKEKMKNNNQSSPTDRAVRICSYSGGSSSDSEMDPECDATATCLSRDATLSKTRNTEQADQDEDEIKKNSVESHLSIMDYYQQEVLVHYGREERGTPNNCSTDKEGKPTKKNEMEDLASDKNKLVFPGVSLESLNKLNRNGGLFPETEEQKNATVEAAGINEPSSSCSDKPGVDNLGSLSDSLYDSFSSCTSQGSDEA</sequence>
<feature type="region of interest" description="Disordered" evidence="1">
    <location>
        <begin position="441"/>
        <end position="489"/>
    </location>
</feature>
<dbReference type="PANTHER" id="PTHR21740:SF0">
    <property type="entry name" value="NCK-ASSOCIATED PROTEIN 5"/>
    <property type="match status" value="1"/>
</dbReference>
<organism evidence="3 4">
    <name type="scientific">Albula goreensis</name>
    <dbReference type="NCBI Taxonomy" id="1534307"/>
    <lineage>
        <taxon>Eukaryota</taxon>
        <taxon>Metazoa</taxon>
        <taxon>Chordata</taxon>
        <taxon>Craniata</taxon>
        <taxon>Vertebrata</taxon>
        <taxon>Euteleostomi</taxon>
        <taxon>Actinopterygii</taxon>
        <taxon>Neopterygii</taxon>
        <taxon>Teleostei</taxon>
        <taxon>Albuliformes</taxon>
        <taxon>Albulidae</taxon>
        <taxon>Albula</taxon>
    </lineage>
</organism>
<evidence type="ECO:0000313" key="4">
    <source>
        <dbReference type="Proteomes" id="UP000829720"/>
    </source>
</evidence>
<feature type="compositionally biased region" description="Polar residues" evidence="1">
    <location>
        <begin position="1173"/>
        <end position="1190"/>
    </location>
</feature>
<feature type="region of interest" description="Disordered" evidence="1">
    <location>
        <begin position="633"/>
        <end position="811"/>
    </location>
</feature>
<feature type="compositionally biased region" description="Basic and acidic residues" evidence="1">
    <location>
        <begin position="477"/>
        <end position="489"/>
    </location>
</feature>
<evidence type="ECO:0000313" key="3">
    <source>
        <dbReference type="EMBL" id="KAI1885038.1"/>
    </source>
</evidence>
<feature type="compositionally biased region" description="Basic and acidic residues" evidence="1">
    <location>
        <begin position="1378"/>
        <end position="1393"/>
    </location>
</feature>
<feature type="region of interest" description="Disordered" evidence="1">
    <location>
        <begin position="1173"/>
        <end position="1276"/>
    </location>
</feature>
<comment type="caution">
    <text evidence="3">The sequence shown here is derived from an EMBL/GenBank/DDBJ whole genome shotgun (WGS) entry which is preliminary data.</text>
</comment>
<dbReference type="GO" id="GO:0001578">
    <property type="term" value="P:microtubule bundle formation"/>
    <property type="evidence" value="ECO:0007669"/>
    <property type="project" value="TreeGrafter"/>
</dbReference>
<proteinExistence type="predicted"/>
<feature type="region of interest" description="Disordered" evidence="1">
    <location>
        <begin position="1808"/>
        <end position="1842"/>
    </location>
</feature>
<accession>A0A8T3CR53</accession>
<dbReference type="Pfam" id="PF15246">
    <property type="entry name" value="NCKAP5"/>
    <property type="match status" value="1"/>
</dbReference>
<feature type="compositionally biased region" description="Basic and acidic residues" evidence="1">
    <location>
        <begin position="1769"/>
        <end position="1778"/>
    </location>
</feature>
<reference evidence="3" key="1">
    <citation type="submission" date="2021-01" db="EMBL/GenBank/DDBJ databases">
        <authorList>
            <person name="Zahm M."/>
            <person name="Roques C."/>
            <person name="Cabau C."/>
            <person name="Klopp C."/>
            <person name="Donnadieu C."/>
            <person name="Jouanno E."/>
            <person name="Lampietro C."/>
            <person name="Louis A."/>
            <person name="Herpin A."/>
            <person name="Echchiki A."/>
            <person name="Berthelot C."/>
            <person name="Parey E."/>
            <person name="Roest-Crollius H."/>
            <person name="Braasch I."/>
            <person name="Postlethwait J."/>
            <person name="Bobe J."/>
            <person name="Montfort J."/>
            <person name="Bouchez O."/>
            <person name="Begum T."/>
            <person name="Mejri S."/>
            <person name="Adams A."/>
            <person name="Chen W.-J."/>
            <person name="Guiguen Y."/>
        </authorList>
    </citation>
    <scope>NUCLEOTIDE SEQUENCE</scope>
    <source>
        <tissue evidence="3">Blood</tissue>
    </source>
</reference>
<feature type="compositionally biased region" description="Polar residues" evidence="1">
    <location>
        <begin position="871"/>
        <end position="898"/>
    </location>
</feature>
<evidence type="ECO:0000259" key="2">
    <source>
        <dbReference type="Pfam" id="PF15246"/>
    </source>
</evidence>
<feature type="region of interest" description="Disordered" evidence="1">
    <location>
        <begin position="1627"/>
        <end position="1646"/>
    </location>
</feature>
<feature type="compositionally biased region" description="Basic and acidic residues" evidence="1">
    <location>
        <begin position="551"/>
        <end position="564"/>
    </location>
</feature>
<feature type="region of interest" description="Disordered" evidence="1">
    <location>
        <begin position="501"/>
        <end position="589"/>
    </location>
</feature>
<dbReference type="InterPro" id="IPR032769">
    <property type="entry name" value="NCKAP5_C"/>
</dbReference>
<feature type="region of interest" description="Disordered" evidence="1">
    <location>
        <begin position="1339"/>
        <end position="1424"/>
    </location>
</feature>
<feature type="region of interest" description="Disordered" evidence="1">
    <location>
        <begin position="109"/>
        <end position="143"/>
    </location>
</feature>
<feature type="region of interest" description="Disordered" evidence="1">
    <location>
        <begin position="833"/>
        <end position="898"/>
    </location>
</feature>
<feature type="region of interest" description="Disordered" evidence="1">
    <location>
        <begin position="923"/>
        <end position="1001"/>
    </location>
</feature>
<dbReference type="GO" id="GO:0007019">
    <property type="term" value="P:microtubule depolymerization"/>
    <property type="evidence" value="ECO:0007669"/>
    <property type="project" value="TreeGrafter"/>
</dbReference>
<feature type="compositionally biased region" description="Low complexity" evidence="1">
    <location>
        <begin position="975"/>
        <end position="986"/>
    </location>
</feature>
<dbReference type="InterPro" id="IPR026163">
    <property type="entry name" value="Nckap5l"/>
</dbReference>
<protein>
    <recommendedName>
        <fullName evidence="2">Nck-associated protein 5 C-terminal domain-containing protein</fullName>
    </recommendedName>
</protein>
<feature type="domain" description="Nck-associated protein 5 C-terminal" evidence="2">
    <location>
        <begin position="1325"/>
        <end position="1585"/>
    </location>
</feature>
<dbReference type="EMBL" id="JAERUA010000021">
    <property type="protein sequence ID" value="KAI1885038.1"/>
    <property type="molecule type" value="Genomic_DNA"/>
</dbReference>
<feature type="compositionally biased region" description="Basic and acidic residues" evidence="1">
    <location>
        <begin position="1661"/>
        <end position="1673"/>
    </location>
</feature>
<feature type="region of interest" description="Disordered" evidence="1">
    <location>
        <begin position="1759"/>
        <end position="1778"/>
    </location>
</feature>
<dbReference type="OrthoDB" id="8930856at2759"/>
<dbReference type="Proteomes" id="UP000829720">
    <property type="component" value="Unassembled WGS sequence"/>
</dbReference>
<feature type="compositionally biased region" description="Basic and acidic residues" evidence="1">
    <location>
        <begin position="1403"/>
        <end position="1422"/>
    </location>
</feature>